<keyword evidence="2" id="KW-1185">Reference proteome</keyword>
<evidence type="ECO:0000313" key="1">
    <source>
        <dbReference type="EMBL" id="KIK03704.1"/>
    </source>
</evidence>
<protein>
    <submittedName>
        <fullName evidence="1">Uncharacterized protein</fullName>
    </submittedName>
</protein>
<gene>
    <name evidence="1" type="ORF">K443DRAFT_676534</name>
</gene>
<reference evidence="2" key="2">
    <citation type="submission" date="2015-01" db="EMBL/GenBank/DDBJ databases">
        <title>Evolutionary Origins and Diversification of the Mycorrhizal Mutualists.</title>
        <authorList>
            <consortium name="DOE Joint Genome Institute"/>
            <consortium name="Mycorrhizal Genomics Consortium"/>
            <person name="Kohler A."/>
            <person name="Kuo A."/>
            <person name="Nagy L.G."/>
            <person name="Floudas D."/>
            <person name="Copeland A."/>
            <person name="Barry K.W."/>
            <person name="Cichocki N."/>
            <person name="Veneault-Fourrey C."/>
            <person name="LaButti K."/>
            <person name="Lindquist E.A."/>
            <person name="Lipzen A."/>
            <person name="Lundell T."/>
            <person name="Morin E."/>
            <person name="Murat C."/>
            <person name="Riley R."/>
            <person name="Ohm R."/>
            <person name="Sun H."/>
            <person name="Tunlid A."/>
            <person name="Henrissat B."/>
            <person name="Grigoriev I.V."/>
            <person name="Hibbett D.S."/>
            <person name="Martin F."/>
        </authorList>
    </citation>
    <scope>NUCLEOTIDE SEQUENCE [LARGE SCALE GENOMIC DNA]</scope>
    <source>
        <strain evidence="2">LaAM-08-1</strain>
    </source>
</reference>
<name>A0A0C9XQ17_9AGAR</name>
<sequence length="70" mass="7854">MVISRRPCEEAEVVCNKAEVPCVGDGQKTLDCIGTRCGGREDDSSTRRADILSHTATRTEWYTTNYSWNL</sequence>
<dbReference type="HOGENOM" id="CLU_2758164_0_0_1"/>
<dbReference type="EMBL" id="KN838577">
    <property type="protein sequence ID" value="KIK03704.1"/>
    <property type="molecule type" value="Genomic_DNA"/>
</dbReference>
<reference evidence="1 2" key="1">
    <citation type="submission" date="2014-04" db="EMBL/GenBank/DDBJ databases">
        <authorList>
            <consortium name="DOE Joint Genome Institute"/>
            <person name="Kuo A."/>
            <person name="Kohler A."/>
            <person name="Nagy L.G."/>
            <person name="Floudas D."/>
            <person name="Copeland A."/>
            <person name="Barry K.W."/>
            <person name="Cichocki N."/>
            <person name="Veneault-Fourrey C."/>
            <person name="LaButti K."/>
            <person name="Lindquist E.A."/>
            <person name="Lipzen A."/>
            <person name="Lundell T."/>
            <person name="Morin E."/>
            <person name="Murat C."/>
            <person name="Sun H."/>
            <person name="Tunlid A."/>
            <person name="Henrissat B."/>
            <person name="Grigoriev I.V."/>
            <person name="Hibbett D.S."/>
            <person name="Martin F."/>
            <person name="Nordberg H.P."/>
            <person name="Cantor M.N."/>
            <person name="Hua S.X."/>
        </authorList>
    </citation>
    <scope>NUCLEOTIDE SEQUENCE [LARGE SCALE GENOMIC DNA]</scope>
    <source>
        <strain evidence="1 2">LaAM-08-1</strain>
    </source>
</reference>
<dbReference type="AlphaFoldDB" id="A0A0C9XQ17"/>
<organism evidence="1 2">
    <name type="scientific">Laccaria amethystina LaAM-08-1</name>
    <dbReference type="NCBI Taxonomy" id="1095629"/>
    <lineage>
        <taxon>Eukaryota</taxon>
        <taxon>Fungi</taxon>
        <taxon>Dikarya</taxon>
        <taxon>Basidiomycota</taxon>
        <taxon>Agaricomycotina</taxon>
        <taxon>Agaricomycetes</taxon>
        <taxon>Agaricomycetidae</taxon>
        <taxon>Agaricales</taxon>
        <taxon>Agaricineae</taxon>
        <taxon>Hydnangiaceae</taxon>
        <taxon>Laccaria</taxon>
    </lineage>
</organism>
<dbReference type="Proteomes" id="UP000054477">
    <property type="component" value="Unassembled WGS sequence"/>
</dbReference>
<evidence type="ECO:0000313" key="2">
    <source>
        <dbReference type="Proteomes" id="UP000054477"/>
    </source>
</evidence>
<proteinExistence type="predicted"/>
<accession>A0A0C9XQ17</accession>